<organism evidence="1 2">
    <name type="scientific">Paracoccus benzoatiresistens</name>
    <dbReference type="NCBI Taxonomy" id="2997341"/>
    <lineage>
        <taxon>Bacteria</taxon>
        <taxon>Pseudomonadati</taxon>
        <taxon>Pseudomonadota</taxon>
        <taxon>Alphaproteobacteria</taxon>
        <taxon>Rhodobacterales</taxon>
        <taxon>Paracoccaceae</taxon>
        <taxon>Paracoccus</taxon>
    </lineage>
</organism>
<comment type="caution">
    <text evidence="1">The sequence shown here is derived from an EMBL/GenBank/DDBJ whole genome shotgun (WGS) entry which is preliminary data.</text>
</comment>
<evidence type="ECO:0000313" key="1">
    <source>
        <dbReference type="EMBL" id="MCZ0963507.1"/>
    </source>
</evidence>
<sequence length="184" mass="20144">MKSVIHPGAALVTPYMQGRLDALCGLYALINAIRVVHAVDEPLSGQACRSLFKAGLKALIADKRTRAVLYDGMTAGSQRRLLRTLTSYPILQTRRPLRLLVQRPKLSTAGDLDLLVRGALKRGAVLLVCLEGRMAHHTVITGMSNHRVMLCDSSGMQFIYANSVLRSSAQPASLRIRNLAFFSC</sequence>
<protein>
    <recommendedName>
        <fullName evidence="3">Peptidase C39 domain-containing protein</fullName>
    </recommendedName>
</protein>
<evidence type="ECO:0008006" key="3">
    <source>
        <dbReference type="Google" id="ProtNLM"/>
    </source>
</evidence>
<keyword evidence="2" id="KW-1185">Reference proteome</keyword>
<dbReference type="EMBL" id="JAPTYD010000040">
    <property type="protein sequence ID" value="MCZ0963507.1"/>
    <property type="molecule type" value="Genomic_DNA"/>
</dbReference>
<name>A0ABT4JA83_9RHOB</name>
<dbReference type="RefSeq" id="WP_268943597.1">
    <property type="nucleotide sequence ID" value="NZ_JAPTYD010000040.1"/>
</dbReference>
<gene>
    <name evidence="1" type="ORF">OU682_18030</name>
</gene>
<evidence type="ECO:0000313" key="2">
    <source>
        <dbReference type="Proteomes" id="UP001149822"/>
    </source>
</evidence>
<accession>A0ABT4JA83</accession>
<reference evidence="1" key="1">
    <citation type="submission" date="2022-12" db="EMBL/GenBank/DDBJ databases">
        <title>Paracoccus sp. EF6 isolated from a lake water.</title>
        <authorList>
            <person name="Liu H."/>
        </authorList>
    </citation>
    <scope>NUCLEOTIDE SEQUENCE</scope>
    <source>
        <strain evidence="1">EF6</strain>
    </source>
</reference>
<dbReference type="Proteomes" id="UP001149822">
    <property type="component" value="Unassembled WGS sequence"/>
</dbReference>
<proteinExistence type="predicted"/>